<evidence type="ECO:0000313" key="9">
    <source>
        <dbReference type="EMBL" id="EPS39045.1"/>
    </source>
</evidence>
<dbReference type="GO" id="GO:0022857">
    <property type="term" value="F:transmembrane transporter activity"/>
    <property type="evidence" value="ECO:0007669"/>
    <property type="project" value="InterPro"/>
</dbReference>
<dbReference type="SUPFAM" id="SSF103473">
    <property type="entry name" value="MFS general substrate transporter"/>
    <property type="match status" value="1"/>
</dbReference>
<gene>
    <name evidence="9" type="ORF">H072_7180</name>
</gene>
<dbReference type="PROSITE" id="PS50850">
    <property type="entry name" value="MFS"/>
    <property type="match status" value="1"/>
</dbReference>
<evidence type="ECO:0000256" key="1">
    <source>
        <dbReference type="ARBA" id="ARBA00004141"/>
    </source>
</evidence>
<sequence length="587" mass="65197">MSQEAEKEKQTEAGQDVEPPKETEGTPAEPHVQYSVFTPHQKWWIVALLAISAFFSPFSSTVYLPALQPVQQELGVTRTEVNLSLTTYLIFQAIAPTLTGELSDSLGRRPVFIITFIIYIAANVGLALQKSLPALLVLRMLQSTGSSGTVAIGMGTVADFTTSAERGSYMGVMNAFPLSSPALGPVIGGAIAETAGWRWIFWFLVIFSGLTLVLLILAFPETNRKVVGDGSINPPRLNRAIFENYVTPPLRRSTDGTGQYKRTVRDMIPNPFRSVLILFNKDVSIILFVMSVYYAAFYAVMASLPSLFKDIYGYNELQVGLCYLAFGAGAILVSLVNGKILDRDFQVVANNRGITVDRKNMADMSKFPLEAARLRSIWWAMSLVIAAIVPYGWCLSRRPHVAAPLILQFIIGGAMIAVVNSLSVFLVDLYPNAPATATASGNLMRCMFGAISTSVIDIMLTNLGVGWTFTFWGLICFICYPLLELERRRGHIWRQARFEALLKKQREEKECKEVSGEVLGGFSSVEYYMPAADLHPKLYSVLAVRRGRVELKCGWDMAELRGLLRLIDWIDELQFSVRKMETWSRTG</sequence>
<accession>S8A7Q1</accession>
<dbReference type="PRINTS" id="PR01036">
    <property type="entry name" value="TCRTETB"/>
</dbReference>
<keyword evidence="2" id="KW-0813">Transport</keyword>
<dbReference type="PROSITE" id="PS00216">
    <property type="entry name" value="SUGAR_TRANSPORT_1"/>
    <property type="match status" value="1"/>
</dbReference>
<dbReference type="GO" id="GO:0005886">
    <property type="term" value="C:plasma membrane"/>
    <property type="evidence" value="ECO:0007669"/>
    <property type="project" value="TreeGrafter"/>
</dbReference>
<evidence type="ECO:0000256" key="5">
    <source>
        <dbReference type="ARBA" id="ARBA00023136"/>
    </source>
</evidence>
<keyword evidence="3 7" id="KW-0812">Transmembrane</keyword>
<dbReference type="PANTHER" id="PTHR23502:SF51">
    <property type="entry name" value="QUINIDINE RESISTANCE PROTEIN 1-RELATED"/>
    <property type="match status" value="1"/>
</dbReference>
<dbReference type="HOGENOM" id="CLU_008455_8_4_1"/>
<keyword evidence="10" id="KW-1185">Reference proteome</keyword>
<reference evidence="10" key="2">
    <citation type="submission" date="2013-04" db="EMBL/GenBank/DDBJ databases">
        <title>Genomic mechanisms accounting for the adaptation to parasitism in nematode-trapping fungi.</title>
        <authorList>
            <person name="Ahren D.G."/>
        </authorList>
    </citation>
    <scope>NUCLEOTIDE SEQUENCE [LARGE SCALE GENOMIC DNA]</scope>
    <source>
        <strain evidence="10">CBS 200.50</strain>
    </source>
</reference>
<protein>
    <recommendedName>
        <fullName evidence="8">Major facilitator superfamily (MFS) profile domain-containing protein</fullName>
    </recommendedName>
</protein>
<dbReference type="InterPro" id="IPR005829">
    <property type="entry name" value="Sugar_transporter_CS"/>
</dbReference>
<evidence type="ECO:0000256" key="6">
    <source>
        <dbReference type="SAM" id="MobiDB-lite"/>
    </source>
</evidence>
<dbReference type="EMBL" id="AQGS01000497">
    <property type="protein sequence ID" value="EPS39045.1"/>
    <property type="molecule type" value="Genomic_DNA"/>
</dbReference>
<dbReference type="eggNOG" id="KOG0255">
    <property type="taxonomic scope" value="Eukaryota"/>
</dbReference>
<dbReference type="CDD" id="cd17323">
    <property type="entry name" value="MFS_Tpo1_MDR_like"/>
    <property type="match status" value="1"/>
</dbReference>
<evidence type="ECO:0000259" key="8">
    <source>
        <dbReference type="PROSITE" id="PS50850"/>
    </source>
</evidence>
<evidence type="ECO:0000313" key="10">
    <source>
        <dbReference type="Proteomes" id="UP000015100"/>
    </source>
</evidence>
<dbReference type="InterPro" id="IPR036259">
    <property type="entry name" value="MFS_trans_sf"/>
</dbReference>
<dbReference type="Gene3D" id="1.20.1250.20">
    <property type="entry name" value="MFS general substrate transporter like domains"/>
    <property type="match status" value="1"/>
</dbReference>
<feature type="compositionally biased region" description="Basic and acidic residues" evidence="6">
    <location>
        <begin position="1"/>
        <end position="11"/>
    </location>
</feature>
<feature type="transmembrane region" description="Helical" evidence="7">
    <location>
        <begin position="111"/>
        <end position="128"/>
    </location>
</feature>
<dbReference type="Proteomes" id="UP000015100">
    <property type="component" value="Unassembled WGS sequence"/>
</dbReference>
<feature type="domain" description="Major facilitator superfamily (MFS) profile" evidence="8">
    <location>
        <begin position="45"/>
        <end position="488"/>
    </location>
</feature>
<feature type="transmembrane region" description="Helical" evidence="7">
    <location>
        <begin position="376"/>
        <end position="393"/>
    </location>
</feature>
<dbReference type="InterPro" id="IPR011701">
    <property type="entry name" value="MFS"/>
</dbReference>
<feature type="transmembrane region" description="Helical" evidence="7">
    <location>
        <begin position="283"/>
        <end position="305"/>
    </location>
</feature>
<keyword evidence="5 7" id="KW-0472">Membrane</keyword>
<organism evidence="9 10">
    <name type="scientific">Dactylellina haptotyla (strain CBS 200.50)</name>
    <name type="common">Nematode-trapping fungus</name>
    <name type="synonym">Monacrosporium haptotylum</name>
    <dbReference type="NCBI Taxonomy" id="1284197"/>
    <lineage>
        <taxon>Eukaryota</taxon>
        <taxon>Fungi</taxon>
        <taxon>Dikarya</taxon>
        <taxon>Ascomycota</taxon>
        <taxon>Pezizomycotina</taxon>
        <taxon>Orbiliomycetes</taxon>
        <taxon>Orbiliales</taxon>
        <taxon>Orbiliaceae</taxon>
        <taxon>Dactylellina</taxon>
    </lineage>
</organism>
<dbReference type="AlphaFoldDB" id="S8A7Q1"/>
<dbReference type="GO" id="GO:0042908">
    <property type="term" value="P:xenobiotic transport"/>
    <property type="evidence" value="ECO:0007669"/>
    <property type="project" value="UniProtKB-ARBA"/>
</dbReference>
<dbReference type="PANTHER" id="PTHR23502">
    <property type="entry name" value="MAJOR FACILITATOR SUPERFAMILY"/>
    <property type="match status" value="1"/>
</dbReference>
<dbReference type="OMA" id="WIDELQF"/>
<dbReference type="OrthoDB" id="2441642at2759"/>
<evidence type="ECO:0000256" key="3">
    <source>
        <dbReference type="ARBA" id="ARBA00022692"/>
    </source>
</evidence>
<reference evidence="9 10" key="1">
    <citation type="journal article" date="2013" name="PLoS Genet.">
        <title>Genomic mechanisms accounting for the adaptation to parasitism in nematode-trapping fungi.</title>
        <authorList>
            <person name="Meerupati T."/>
            <person name="Andersson K.M."/>
            <person name="Friman E."/>
            <person name="Kumar D."/>
            <person name="Tunlid A."/>
            <person name="Ahren D."/>
        </authorList>
    </citation>
    <scope>NUCLEOTIDE SEQUENCE [LARGE SCALE GENOMIC DNA]</scope>
    <source>
        <strain evidence="9 10">CBS 200.50</strain>
    </source>
</reference>
<evidence type="ECO:0000256" key="4">
    <source>
        <dbReference type="ARBA" id="ARBA00022989"/>
    </source>
</evidence>
<feature type="transmembrane region" description="Helical" evidence="7">
    <location>
        <begin position="43"/>
        <end position="63"/>
    </location>
</feature>
<keyword evidence="4 7" id="KW-1133">Transmembrane helix</keyword>
<feature type="transmembrane region" description="Helical" evidence="7">
    <location>
        <begin position="199"/>
        <end position="219"/>
    </location>
</feature>
<dbReference type="Pfam" id="PF07690">
    <property type="entry name" value="MFS_1"/>
    <property type="match status" value="1"/>
</dbReference>
<dbReference type="GO" id="GO:0140115">
    <property type="term" value="P:export across plasma membrane"/>
    <property type="evidence" value="ECO:0007669"/>
    <property type="project" value="UniProtKB-ARBA"/>
</dbReference>
<evidence type="ECO:0000256" key="2">
    <source>
        <dbReference type="ARBA" id="ARBA00022448"/>
    </source>
</evidence>
<proteinExistence type="predicted"/>
<feature type="region of interest" description="Disordered" evidence="6">
    <location>
        <begin position="1"/>
        <end position="29"/>
    </location>
</feature>
<comment type="subcellular location">
    <subcellularLocation>
        <location evidence="1">Membrane</location>
        <topology evidence="1">Multi-pass membrane protein</topology>
    </subcellularLocation>
</comment>
<comment type="caution">
    <text evidence="9">The sequence shown here is derived from an EMBL/GenBank/DDBJ whole genome shotgun (WGS) entry which is preliminary data.</text>
</comment>
<name>S8A7Q1_DACHA</name>
<dbReference type="STRING" id="1284197.S8A7Q1"/>
<dbReference type="InterPro" id="IPR020846">
    <property type="entry name" value="MFS_dom"/>
</dbReference>
<feature type="transmembrane region" description="Helical" evidence="7">
    <location>
        <begin position="466"/>
        <end position="483"/>
    </location>
</feature>
<dbReference type="FunFam" id="1.20.1720.10:FF:000009">
    <property type="entry name" value="MFS multidrug transporter"/>
    <property type="match status" value="1"/>
</dbReference>
<feature type="transmembrane region" description="Helical" evidence="7">
    <location>
        <begin position="405"/>
        <end position="430"/>
    </location>
</feature>
<evidence type="ECO:0000256" key="7">
    <source>
        <dbReference type="SAM" id="Phobius"/>
    </source>
</evidence>
<feature type="transmembrane region" description="Helical" evidence="7">
    <location>
        <begin position="317"/>
        <end position="336"/>
    </location>
</feature>